<organism evidence="1 2">
    <name type="scientific">Dipteronia dyeriana</name>
    <dbReference type="NCBI Taxonomy" id="168575"/>
    <lineage>
        <taxon>Eukaryota</taxon>
        <taxon>Viridiplantae</taxon>
        <taxon>Streptophyta</taxon>
        <taxon>Embryophyta</taxon>
        <taxon>Tracheophyta</taxon>
        <taxon>Spermatophyta</taxon>
        <taxon>Magnoliopsida</taxon>
        <taxon>eudicotyledons</taxon>
        <taxon>Gunneridae</taxon>
        <taxon>Pentapetalae</taxon>
        <taxon>rosids</taxon>
        <taxon>malvids</taxon>
        <taxon>Sapindales</taxon>
        <taxon>Sapindaceae</taxon>
        <taxon>Hippocastanoideae</taxon>
        <taxon>Acereae</taxon>
        <taxon>Dipteronia</taxon>
    </lineage>
</organism>
<dbReference type="AlphaFoldDB" id="A0AAD9U7C0"/>
<protein>
    <submittedName>
        <fullName evidence="1">Uncharacterized protein</fullName>
    </submittedName>
</protein>
<evidence type="ECO:0000313" key="2">
    <source>
        <dbReference type="Proteomes" id="UP001280121"/>
    </source>
</evidence>
<proteinExistence type="predicted"/>
<keyword evidence="2" id="KW-1185">Reference proteome</keyword>
<reference evidence="1" key="1">
    <citation type="journal article" date="2023" name="Plant J.">
        <title>Genome sequences and population genomics provide insights into the demographic history, inbreeding, and mutation load of two 'living fossil' tree species of Dipteronia.</title>
        <authorList>
            <person name="Feng Y."/>
            <person name="Comes H.P."/>
            <person name="Chen J."/>
            <person name="Zhu S."/>
            <person name="Lu R."/>
            <person name="Zhang X."/>
            <person name="Li P."/>
            <person name="Qiu J."/>
            <person name="Olsen K.M."/>
            <person name="Qiu Y."/>
        </authorList>
    </citation>
    <scope>NUCLEOTIDE SEQUENCE</scope>
    <source>
        <strain evidence="1">KIB01</strain>
    </source>
</reference>
<evidence type="ECO:0000313" key="1">
    <source>
        <dbReference type="EMBL" id="KAK2648835.1"/>
    </source>
</evidence>
<dbReference type="Proteomes" id="UP001280121">
    <property type="component" value="Unassembled WGS sequence"/>
</dbReference>
<comment type="caution">
    <text evidence="1">The sequence shown here is derived from an EMBL/GenBank/DDBJ whole genome shotgun (WGS) entry which is preliminary data.</text>
</comment>
<sequence length="59" mass="6789">MERRSFLEGTRSDRLIWPFGWIAGWLGAMEAVGVKLLEPDSFPCLQTWIQNLKEVGHQS</sequence>
<gene>
    <name evidence="1" type="ORF">Ddye_016324</name>
</gene>
<accession>A0AAD9U7C0</accession>
<dbReference type="EMBL" id="JANJYI010000005">
    <property type="protein sequence ID" value="KAK2648835.1"/>
    <property type="molecule type" value="Genomic_DNA"/>
</dbReference>
<dbReference type="Gene3D" id="1.20.1050.10">
    <property type="match status" value="1"/>
</dbReference>
<name>A0AAD9U7C0_9ROSI</name>